<feature type="compositionally biased region" description="Basic and acidic residues" evidence="5">
    <location>
        <begin position="416"/>
        <end position="430"/>
    </location>
</feature>
<dbReference type="Proteomes" id="UP000783686">
    <property type="component" value="Unassembled WGS sequence"/>
</dbReference>
<evidence type="ECO:0000256" key="4">
    <source>
        <dbReference type="ARBA" id="ARBA00023242"/>
    </source>
</evidence>
<dbReference type="Pfam" id="PF03985">
    <property type="entry name" value="Paf1"/>
    <property type="match status" value="1"/>
</dbReference>
<organism evidence="6 7">
    <name type="scientific">Bursaphelenchus okinawaensis</name>
    <dbReference type="NCBI Taxonomy" id="465554"/>
    <lineage>
        <taxon>Eukaryota</taxon>
        <taxon>Metazoa</taxon>
        <taxon>Ecdysozoa</taxon>
        <taxon>Nematoda</taxon>
        <taxon>Chromadorea</taxon>
        <taxon>Rhabditida</taxon>
        <taxon>Tylenchina</taxon>
        <taxon>Tylenchomorpha</taxon>
        <taxon>Aphelenchoidea</taxon>
        <taxon>Aphelenchoididae</taxon>
        <taxon>Bursaphelenchus</taxon>
    </lineage>
</organism>
<dbReference type="PANTHER" id="PTHR23188:SF12">
    <property type="entry name" value="RNA POLYMERASE II-ASSOCIATED FACTOR 1 HOMOLOG"/>
    <property type="match status" value="1"/>
</dbReference>
<evidence type="ECO:0000313" key="6">
    <source>
        <dbReference type="EMBL" id="CAD5207392.1"/>
    </source>
</evidence>
<name>A0A811JVZ1_9BILA</name>
<protein>
    <recommendedName>
        <fullName evidence="3">RNA polymerase II-associated factor 1 homolog</fullName>
    </recommendedName>
</protein>
<evidence type="ECO:0000256" key="5">
    <source>
        <dbReference type="SAM" id="MobiDB-lite"/>
    </source>
</evidence>
<dbReference type="PANTHER" id="PTHR23188">
    <property type="entry name" value="RNA POLYMERASE II-ASSOCIATED FACTOR 1 HOMOLOG"/>
    <property type="match status" value="1"/>
</dbReference>
<dbReference type="InterPro" id="IPR007133">
    <property type="entry name" value="RNA_pol_II-assoc_Paf1"/>
</dbReference>
<dbReference type="OrthoDB" id="10260285at2759"/>
<comment type="caution">
    <text evidence="6">The sequence shown here is derived from an EMBL/GenBank/DDBJ whole genome shotgun (WGS) entry which is preliminary data.</text>
</comment>
<evidence type="ECO:0000256" key="1">
    <source>
        <dbReference type="ARBA" id="ARBA00004123"/>
    </source>
</evidence>
<dbReference type="EMBL" id="CAJFDH010000001">
    <property type="protein sequence ID" value="CAD5207392.1"/>
    <property type="molecule type" value="Genomic_DNA"/>
</dbReference>
<keyword evidence="7" id="KW-1185">Reference proteome</keyword>
<reference evidence="6" key="1">
    <citation type="submission" date="2020-09" db="EMBL/GenBank/DDBJ databases">
        <authorList>
            <person name="Kikuchi T."/>
        </authorList>
    </citation>
    <scope>NUCLEOTIDE SEQUENCE</scope>
    <source>
        <strain evidence="6">SH1</strain>
    </source>
</reference>
<proteinExistence type="inferred from homology"/>
<dbReference type="AlphaFoldDB" id="A0A811JVZ1"/>
<dbReference type="Proteomes" id="UP000614601">
    <property type="component" value="Unassembled WGS sequence"/>
</dbReference>
<accession>A0A811JVZ1</accession>
<sequence length="453" mass="52480">MTENKPKPGIISRRVYTNDVPLADVSNPPKFLKMQYNELERHAKCHISKLEEDYTYEVVPEDILRLCPSLVDISVFKRPKNAELHPDDAALLEDEFGSSASSKRSQQHNRVVPWMRKTEYISTEFNRFGVVQEKSENKIGYNMKKKFGKNENMYSDAESQIKAIEKIFDKTSRPVKKHYSKKDVYAVEEMYILPDEDEWRHSYAQVVFDGDPLPNVKDNETVLEKSIIKGIADENNQQFVAYFVPTMETVEKLSQPNAEENEDEYKCDLAREYNWTITTKASKGSSLDLYFFVERDGYVYYNEMDTKIKLARRAKNVGGISREGSFMLYNYRDLTPAENKVMETRARRLYDEYKTGEKIPLEPLEEEEEPEEEEEEEAEEQTEEQTEAEEQKPVKSVFEEDSSSEEDDSDEEKSEEESKLAKAEKSKSPSDSDSEPESAKKTSSESESSSDND</sequence>
<keyword evidence="4" id="KW-0539">Nucleus</keyword>
<feature type="compositionally biased region" description="Acidic residues" evidence="5">
    <location>
        <begin position="363"/>
        <end position="388"/>
    </location>
</feature>
<dbReference type="EMBL" id="CAJFCW020000001">
    <property type="protein sequence ID" value="CAG9085453.1"/>
    <property type="molecule type" value="Genomic_DNA"/>
</dbReference>
<feature type="compositionally biased region" description="Acidic residues" evidence="5">
    <location>
        <begin position="399"/>
        <end position="415"/>
    </location>
</feature>
<dbReference type="GO" id="GO:0000993">
    <property type="term" value="F:RNA polymerase II complex binding"/>
    <property type="evidence" value="ECO:0007669"/>
    <property type="project" value="TreeGrafter"/>
</dbReference>
<dbReference type="GO" id="GO:0016593">
    <property type="term" value="C:Cdc73/Paf1 complex"/>
    <property type="evidence" value="ECO:0007669"/>
    <property type="project" value="InterPro"/>
</dbReference>
<evidence type="ECO:0000256" key="2">
    <source>
        <dbReference type="ARBA" id="ARBA00007560"/>
    </source>
</evidence>
<feature type="region of interest" description="Disordered" evidence="5">
    <location>
        <begin position="353"/>
        <end position="453"/>
    </location>
</feature>
<gene>
    <name evidence="6" type="ORF">BOKJ2_LOCUS2076</name>
</gene>
<dbReference type="GO" id="GO:0003682">
    <property type="term" value="F:chromatin binding"/>
    <property type="evidence" value="ECO:0007669"/>
    <property type="project" value="TreeGrafter"/>
</dbReference>
<evidence type="ECO:0000313" key="7">
    <source>
        <dbReference type="Proteomes" id="UP000614601"/>
    </source>
</evidence>
<dbReference type="GO" id="GO:0006368">
    <property type="term" value="P:transcription elongation by RNA polymerase II"/>
    <property type="evidence" value="ECO:0007669"/>
    <property type="project" value="InterPro"/>
</dbReference>
<comment type="similarity">
    <text evidence="2">Belongs to the PAF1 family.</text>
</comment>
<comment type="subcellular location">
    <subcellularLocation>
        <location evidence="1">Nucleus</location>
    </subcellularLocation>
</comment>
<evidence type="ECO:0000256" key="3">
    <source>
        <dbReference type="ARBA" id="ARBA00020462"/>
    </source>
</evidence>